<organism evidence="1 2">
    <name type="scientific">Ciona intestinalis</name>
    <name type="common">Transparent sea squirt</name>
    <name type="synonym">Ascidia intestinalis</name>
    <dbReference type="NCBI Taxonomy" id="7719"/>
    <lineage>
        <taxon>Eukaryota</taxon>
        <taxon>Metazoa</taxon>
        <taxon>Chordata</taxon>
        <taxon>Tunicata</taxon>
        <taxon>Ascidiacea</taxon>
        <taxon>Phlebobranchia</taxon>
        <taxon>Cionidae</taxon>
        <taxon>Ciona</taxon>
    </lineage>
</organism>
<reference evidence="1" key="3">
    <citation type="submission" date="2025-09" db="UniProtKB">
        <authorList>
            <consortium name="Ensembl"/>
        </authorList>
    </citation>
    <scope>IDENTIFICATION</scope>
</reference>
<accession>H2Y0Q3</accession>
<evidence type="ECO:0000313" key="2">
    <source>
        <dbReference type="Proteomes" id="UP000008144"/>
    </source>
</evidence>
<dbReference type="AlphaFoldDB" id="H2Y0Q3"/>
<dbReference type="Proteomes" id="UP000008144">
    <property type="component" value="Unassembled WGS sequence"/>
</dbReference>
<protein>
    <submittedName>
        <fullName evidence="1">Uncharacterized protein</fullName>
    </submittedName>
</protein>
<dbReference type="HOGENOM" id="CLU_3427848_0_0_1"/>
<proteinExistence type="predicted"/>
<dbReference type="InParanoid" id="H2Y0Q3"/>
<dbReference type="Ensembl" id="ENSCINT00000032740.1">
    <property type="protein sequence ID" value="ENSCINP00000035487.1"/>
    <property type="gene ID" value="ENSCING00000024190.1"/>
</dbReference>
<evidence type="ECO:0000313" key="1">
    <source>
        <dbReference type="Ensembl" id="ENSCINP00000035487.1"/>
    </source>
</evidence>
<reference evidence="2" key="1">
    <citation type="journal article" date="2002" name="Science">
        <title>The draft genome of Ciona intestinalis: insights into chordate and vertebrate origins.</title>
        <authorList>
            <person name="Dehal P."/>
            <person name="Satou Y."/>
            <person name="Campbell R.K."/>
            <person name="Chapman J."/>
            <person name="Degnan B."/>
            <person name="De Tomaso A."/>
            <person name="Davidson B."/>
            <person name="Di Gregorio A."/>
            <person name="Gelpke M."/>
            <person name="Goodstein D.M."/>
            <person name="Harafuji N."/>
            <person name="Hastings K.E."/>
            <person name="Ho I."/>
            <person name="Hotta K."/>
            <person name="Huang W."/>
            <person name="Kawashima T."/>
            <person name="Lemaire P."/>
            <person name="Martinez D."/>
            <person name="Meinertzhagen I.A."/>
            <person name="Necula S."/>
            <person name="Nonaka M."/>
            <person name="Putnam N."/>
            <person name="Rash S."/>
            <person name="Saiga H."/>
            <person name="Satake M."/>
            <person name="Terry A."/>
            <person name="Yamada L."/>
            <person name="Wang H.G."/>
            <person name="Awazu S."/>
            <person name="Azumi K."/>
            <person name="Boore J."/>
            <person name="Branno M."/>
            <person name="Chin-Bow S."/>
            <person name="DeSantis R."/>
            <person name="Doyle S."/>
            <person name="Francino P."/>
            <person name="Keys D.N."/>
            <person name="Haga S."/>
            <person name="Hayashi H."/>
            <person name="Hino K."/>
            <person name="Imai K.S."/>
            <person name="Inaba K."/>
            <person name="Kano S."/>
            <person name="Kobayashi K."/>
            <person name="Kobayashi M."/>
            <person name="Lee B.I."/>
            <person name="Makabe K.W."/>
            <person name="Manohar C."/>
            <person name="Matassi G."/>
            <person name="Medina M."/>
            <person name="Mochizuki Y."/>
            <person name="Mount S."/>
            <person name="Morishita T."/>
            <person name="Miura S."/>
            <person name="Nakayama A."/>
            <person name="Nishizaka S."/>
            <person name="Nomoto H."/>
            <person name="Ohta F."/>
            <person name="Oishi K."/>
            <person name="Rigoutsos I."/>
            <person name="Sano M."/>
            <person name="Sasaki A."/>
            <person name="Sasakura Y."/>
            <person name="Shoguchi E."/>
            <person name="Shin-i T."/>
            <person name="Spagnuolo A."/>
            <person name="Stainier D."/>
            <person name="Suzuki M.M."/>
            <person name="Tassy O."/>
            <person name="Takatori N."/>
            <person name="Tokuoka M."/>
            <person name="Yagi K."/>
            <person name="Yoshizaki F."/>
            <person name="Wada S."/>
            <person name="Zhang C."/>
            <person name="Hyatt P.D."/>
            <person name="Larimer F."/>
            <person name="Detter C."/>
            <person name="Doggett N."/>
            <person name="Glavina T."/>
            <person name="Hawkins T."/>
            <person name="Richardson P."/>
            <person name="Lucas S."/>
            <person name="Kohara Y."/>
            <person name="Levine M."/>
            <person name="Satoh N."/>
            <person name="Rokhsar D.S."/>
        </authorList>
    </citation>
    <scope>NUCLEOTIDE SEQUENCE [LARGE SCALE GENOMIC DNA]</scope>
</reference>
<keyword evidence="2" id="KW-1185">Reference proteome</keyword>
<name>H2Y0Q3_CIOIN</name>
<sequence length="21" mass="2510">LIFSYKKKLKLIFFSMGITCE</sequence>
<reference evidence="1" key="2">
    <citation type="submission" date="2025-08" db="UniProtKB">
        <authorList>
            <consortium name="Ensembl"/>
        </authorList>
    </citation>
    <scope>IDENTIFICATION</scope>
</reference>